<dbReference type="Gene3D" id="3.40.390.80">
    <property type="entry name" value="Peptidase M60, enhancin-like domain 2"/>
    <property type="match status" value="1"/>
</dbReference>
<dbReference type="PANTHER" id="PTHR15730:SF5">
    <property type="entry name" value="SI:CH211-210B2.2-RELATED"/>
    <property type="match status" value="1"/>
</dbReference>
<dbReference type="InterPro" id="IPR042279">
    <property type="entry name" value="Pep_M60_3"/>
</dbReference>
<reference evidence="2" key="3">
    <citation type="submission" date="2025-09" db="UniProtKB">
        <authorList>
            <consortium name="Ensembl"/>
        </authorList>
    </citation>
    <scope>IDENTIFICATION</scope>
</reference>
<accession>A0A8C4T8H7</accession>
<protein>
    <recommendedName>
        <fullName evidence="1">Peptidase M60 domain-containing protein</fullName>
    </recommendedName>
</protein>
<dbReference type="GO" id="GO:0090314">
    <property type="term" value="P:positive regulation of protein targeting to membrane"/>
    <property type="evidence" value="ECO:0007669"/>
    <property type="project" value="TreeGrafter"/>
</dbReference>
<dbReference type="Pfam" id="PF13402">
    <property type="entry name" value="Peptidase_M60"/>
    <property type="match status" value="1"/>
</dbReference>
<evidence type="ECO:0000259" key="1">
    <source>
        <dbReference type="PROSITE" id="PS51723"/>
    </source>
</evidence>
<feature type="domain" description="Peptidase M60" evidence="1">
    <location>
        <begin position="1"/>
        <end position="143"/>
    </location>
</feature>
<dbReference type="Gene3D" id="1.10.390.30">
    <property type="entry name" value="Peptidase M60, enhancin-like domain 3"/>
    <property type="match status" value="1"/>
</dbReference>
<dbReference type="Proteomes" id="UP000694620">
    <property type="component" value="Chromosome 18"/>
</dbReference>
<dbReference type="GO" id="GO:0044325">
    <property type="term" value="F:transmembrane transporter binding"/>
    <property type="evidence" value="ECO:0007669"/>
    <property type="project" value="TreeGrafter"/>
</dbReference>
<reference evidence="2" key="1">
    <citation type="submission" date="2021-06" db="EMBL/GenBank/DDBJ databases">
        <authorList>
            <consortium name="Wellcome Sanger Institute Data Sharing"/>
        </authorList>
    </citation>
    <scope>NUCLEOTIDE SEQUENCE [LARGE SCALE GENOMIC DNA]</scope>
</reference>
<evidence type="ECO:0000313" key="2">
    <source>
        <dbReference type="Ensembl" id="ENSECRP00000028639.1"/>
    </source>
</evidence>
<dbReference type="InterPro" id="IPR031161">
    <property type="entry name" value="Peptidase_M60_dom"/>
</dbReference>
<dbReference type="PROSITE" id="PS51723">
    <property type="entry name" value="PEPTIDASE_M60"/>
    <property type="match status" value="1"/>
</dbReference>
<dbReference type="GO" id="GO:0005886">
    <property type="term" value="C:plasma membrane"/>
    <property type="evidence" value="ECO:0007669"/>
    <property type="project" value="TreeGrafter"/>
</dbReference>
<evidence type="ECO:0000313" key="3">
    <source>
        <dbReference type="Proteomes" id="UP000694620"/>
    </source>
</evidence>
<dbReference type="SMART" id="SM01276">
    <property type="entry name" value="M60-like"/>
    <property type="match status" value="1"/>
</dbReference>
<keyword evidence="3" id="KW-1185">Reference proteome</keyword>
<dbReference type="PANTHER" id="PTHR15730">
    <property type="entry name" value="EXPERIMENTAL AUTOIMMUNE PROSTATITIS ANTIGEN 2-RELATED"/>
    <property type="match status" value="1"/>
</dbReference>
<dbReference type="AlphaFoldDB" id="A0A8C4T8H7"/>
<dbReference type="GeneTree" id="ENSGT00390000017365"/>
<reference evidence="2" key="2">
    <citation type="submission" date="2025-08" db="UniProtKB">
        <authorList>
            <consortium name="Ensembl"/>
        </authorList>
    </citation>
    <scope>IDENTIFICATION</scope>
</reference>
<name>A0A8C4T8H7_ERPCA</name>
<proteinExistence type="predicted"/>
<organism evidence="2 3">
    <name type="scientific">Erpetoichthys calabaricus</name>
    <name type="common">Rope fish</name>
    <name type="synonym">Calamoichthys calabaricus</name>
    <dbReference type="NCBI Taxonomy" id="27687"/>
    <lineage>
        <taxon>Eukaryota</taxon>
        <taxon>Metazoa</taxon>
        <taxon>Chordata</taxon>
        <taxon>Craniata</taxon>
        <taxon>Vertebrata</taxon>
        <taxon>Euteleostomi</taxon>
        <taxon>Actinopterygii</taxon>
        <taxon>Polypteriformes</taxon>
        <taxon>Polypteridae</taxon>
        <taxon>Erpetoichthys</taxon>
    </lineage>
</organism>
<dbReference type="Ensembl" id="ENSECRT00000029249.1">
    <property type="protein sequence ID" value="ENSECRP00000028639.1"/>
    <property type="gene ID" value="ENSECRG00000019384.1"/>
</dbReference>
<dbReference type="InterPro" id="IPR051244">
    <property type="entry name" value="TCAF"/>
</dbReference>
<sequence length="215" mass="24956">MSGPKFLQSAVKDSLGQLLLHTGPCYMHSGYPVMLLLESVQEIADLQFMQTSPIWGPLHELGHNQQRPLWKFPPHTTEATSNLWSVYVHEKVLDLPRSKAHPELTAESRKERIKSYLKGESRLDDWTVWACLETYLRLQESFGWEPFINLDNKAKMNLWAEKFSFQVKRNLVPFFKVWGWPIEEDVCKKLANLPEWMGASLINDNPVCELLVVDF</sequence>